<comment type="caution">
    <text evidence="1">The sequence shown here is derived from an EMBL/GenBank/DDBJ whole genome shotgun (WGS) entry which is preliminary data.</text>
</comment>
<dbReference type="Proteomes" id="UP000786811">
    <property type="component" value="Unassembled WGS sequence"/>
</dbReference>
<protein>
    <submittedName>
        <fullName evidence="1">Uncharacterized protein</fullName>
    </submittedName>
</protein>
<evidence type="ECO:0000313" key="2">
    <source>
        <dbReference type="Proteomes" id="UP000786811"/>
    </source>
</evidence>
<proteinExistence type="predicted"/>
<evidence type="ECO:0000313" key="1">
    <source>
        <dbReference type="EMBL" id="CAG5108398.1"/>
    </source>
</evidence>
<gene>
    <name evidence="1" type="ORF">HICCMSTLAB_LOCUS13217</name>
</gene>
<sequence length="103" mass="11970">MVLKVPLVQLNAAVLVLEISIKVVQQRFQNPNLFVCMLQCSSKNTVCPAYHFQFFLQLFLYIVNSQVDTQAMFSKKMEQRFLESRTIHQSISPCKFSAHQFPK</sequence>
<reference evidence="1" key="1">
    <citation type="submission" date="2021-04" db="EMBL/GenBank/DDBJ databases">
        <authorList>
            <person name="Chebbi M.A.C M."/>
        </authorList>
    </citation>
    <scope>NUCLEOTIDE SEQUENCE</scope>
</reference>
<organism evidence="1 2">
    <name type="scientific">Cotesia congregata</name>
    <name type="common">Parasitoid wasp</name>
    <name type="synonym">Apanteles congregatus</name>
    <dbReference type="NCBI Taxonomy" id="51543"/>
    <lineage>
        <taxon>Eukaryota</taxon>
        <taxon>Metazoa</taxon>
        <taxon>Ecdysozoa</taxon>
        <taxon>Arthropoda</taxon>
        <taxon>Hexapoda</taxon>
        <taxon>Insecta</taxon>
        <taxon>Pterygota</taxon>
        <taxon>Neoptera</taxon>
        <taxon>Endopterygota</taxon>
        <taxon>Hymenoptera</taxon>
        <taxon>Apocrita</taxon>
        <taxon>Ichneumonoidea</taxon>
        <taxon>Braconidae</taxon>
        <taxon>Microgastrinae</taxon>
        <taxon>Cotesia</taxon>
    </lineage>
</organism>
<dbReference type="EMBL" id="CAJNRD030001124">
    <property type="protein sequence ID" value="CAG5108398.1"/>
    <property type="molecule type" value="Genomic_DNA"/>
</dbReference>
<accession>A0A8J2HP27</accession>
<keyword evidence="2" id="KW-1185">Reference proteome</keyword>
<dbReference type="AlphaFoldDB" id="A0A8J2HP27"/>
<name>A0A8J2HP27_COTCN</name>